<protein>
    <submittedName>
        <fullName evidence="1">Uncharacterized protein</fullName>
    </submittedName>
</protein>
<dbReference type="Proteomes" id="UP000735302">
    <property type="component" value="Unassembled WGS sequence"/>
</dbReference>
<keyword evidence="2" id="KW-1185">Reference proteome</keyword>
<comment type="caution">
    <text evidence="1">The sequence shown here is derived from an EMBL/GenBank/DDBJ whole genome shotgun (WGS) entry which is preliminary data.</text>
</comment>
<accession>A0AAV4ASK8</accession>
<gene>
    <name evidence="1" type="ORF">PoB_003639000</name>
</gene>
<proteinExistence type="predicted"/>
<evidence type="ECO:0000313" key="1">
    <source>
        <dbReference type="EMBL" id="GFO09885.1"/>
    </source>
</evidence>
<reference evidence="1 2" key="1">
    <citation type="journal article" date="2021" name="Elife">
        <title>Chloroplast acquisition without the gene transfer in kleptoplastic sea slugs, Plakobranchus ocellatus.</title>
        <authorList>
            <person name="Maeda T."/>
            <person name="Takahashi S."/>
            <person name="Yoshida T."/>
            <person name="Shimamura S."/>
            <person name="Takaki Y."/>
            <person name="Nagai Y."/>
            <person name="Toyoda A."/>
            <person name="Suzuki Y."/>
            <person name="Arimoto A."/>
            <person name="Ishii H."/>
            <person name="Satoh N."/>
            <person name="Nishiyama T."/>
            <person name="Hasebe M."/>
            <person name="Maruyama T."/>
            <person name="Minagawa J."/>
            <person name="Obokata J."/>
            <person name="Shigenobu S."/>
        </authorList>
    </citation>
    <scope>NUCLEOTIDE SEQUENCE [LARGE SCALE GENOMIC DNA]</scope>
</reference>
<organism evidence="1 2">
    <name type="scientific">Plakobranchus ocellatus</name>
    <dbReference type="NCBI Taxonomy" id="259542"/>
    <lineage>
        <taxon>Eukaryota</taxon>
        <taxon>Metazoa</taxon>
        <taxon>Spiralia</taxon>
        <taxon>Lophotrochozoa</taxon>
        <taxon>Mollusca</taxon>
        <taxon>Gastropoda</taxon>
        <taxon>Heterobranchia</taxon>
        <taxon>Euthyneura</taxon>
        <taxon>Panpulmonata</taxon>
        <taxon>Sacoglossa</taxon>
        <taxon>Placobranchoidea</taxon>
        <taxon>Plakobranchidae</taxon>
        <taxon>Plakobranchus</taxon>
    </lineage>
</organism>
<dbReference type="AlphaFoldDB" id="A0AAV4ASK8"/>
<name>A0AAV4ASK8_9GAST</name>
<sequence>MTSTLALRMTSRYLHVQIRKVDHSETVKEHDHQTSKAGDVQRYWDEDTQAEKRKSGRGLAARSAYGKSSVSITVLSQASCLGDIGAQPPSINSVASDLLRPYSGQDVDLAPALEPETEPCRSQVGFARLYTTNVSSVGSNRLEKTLPLSATVTRKHRDLRRDRSDEMTTFTSLLQITCKPVWCRSPPQYCR</sequence>
<evidence type="ECO:0000313" key="2">
    <source>
        <dbReference type="Proteomes" id="UP000735302"/>
    </source>
</evidence>
<dbReference type="EMBL" id="BLXT01004129">
    <property type="protein sequence ID" value="GFO09885.1"/>
    <property type="molecule type" value="Genomic_DNA"/>
</dbReference>